<dbReference type="STRING" id="137733.SAMN05421767_1652"/>
<dbReference type="PANTHER" id="PTHR46333">
    <property type="entry name" value="CYTOKINESIS PROTEIN 3"/>
    <property type="match status" value="1"/>
</dbReference>
<dbReference type="InterPro" id="IPR038765">
    <property type="entry name" value="Papain-like_cys_pep_sf"/>
</dbReference>
<evidence type="ECO:0000256" key="1">
    <source>
        <dbReference type="SAM" id="SignalP"/>
    </source>
</evidence>
<dbReference type="OrthoDB" id="9788327at2"/>
<evidence type="ECO:0000259" key="2">
    <source>
        <dbReference type="SMART" id="SM00460"/>
    </source>
</evidence>
<keyword evidence="4" id="KW-1185">Reference proteome</keyword>
<feature type="chain" id="PRO_5011703739" evidence="1">
    <location>
        <begin position="24"/>
        <end position="588"/>
    </location>
</feature>
<evidence type="ECO:0000313" key="4">
    <source>
        <dbReference type="Proteomes" id="UP000198556"/>
    </source>
</evidence>
<gene>
    <name evidence="3" type="ORF">SAMN05421767_1652</name>
</gene>
<dbReference type="InterPro" id="IPR002931">
    <property type="entry name" value="Transglutaminase-like"/>
</dbReference>
<dbReference type="Proteomes" id="UP000198556">
    <property type="component" value="Unassembled WGS sequence"/>
</dbReference>
<name>A0A1H9PNN0_9LACT</name>
<dbReference type="GO" id="GO:0005737">
    <property type="term" value="C:cytoplasm"/>
    <property type="evidence" value="ECO:0007669"/>
    <property type="project" value="TreeGrafter"/>
</dbReference>
<dbReference type="SUPFAM" id="SSF54001">
    <property type="entry name" value="Cysteine proteinases"/>
    <property type="match status" value="1"/>
</dbReference>
<proteinExistence type="predicted"/>
<evidence type="ECO:0000313" key="3">
    <source>
        <dbReference type="EMBL" id="SER49794.1"/>
    </source>
</evidence>
<organism evidence="3 4">
    <name type="scientific">Granulicatella balaenopterae</name>
    <dbReference type="NCBI Taxonomy" id="137733"/>
    <lineage>
        <taxon>Bacteria</taxon>
        <taxon>Bacillati</taxon>
        <taxon>Bacillota</taxon>
        <taxon>Bacilli</taxon>
        <taxon>Lactobacillales</taxon>
        <taxon>Carnobacteriaceae</taxon>
        <taxon>Granulicatella</taxon>
    </lineage>
</organism>
<sequence length="588" mass="69007">MKRIFLTSSIIGMILTGSNLVLAEEITNKLEENDIENSLINQNIGASQRVEVNKNNEQEKKKEFLDNVAIIKYHVKHIDFNTNKELIPTITKIGLEGDKITENGITNFQKEKIPAEYRLISEPKQEKVLSKSNNEEMITFYYVKNNLEKLKKEKIEQIQKFQYIDYIDDNLIEECIDKINNATTTDEINKIFESISKENKTKLIQTKLHIKYIDAETKKEIYPTITKIEFFGTVIKGLKPVLIDGYVPLKKEQDVILKDKISNEVIFEYVRPSDNVEFSDFVKKKINLKVPIAYKNIDFTENYKNMETYVLKQIYTKQLYTEVITTENDINELIYHLTDLPISASYIRHCRNITYDKREHIKDNSYRFILSFTYTVDKYSVTDEDIEQSEQIIDDFIKEKITDNMSDYEKVKIIYEYLIDHGSAAIDYTGKTIPYTDKKRSVYAPSTLIIEGKGVCEAYAVAFSRMAERAGLEQKWVSSIYSPYITYGTSDQIKKNKEIYQKKLQKYDSRQKILNLNHAWNQVKVEGQWYNIDAYHGEYTTILNKTNQNPKKDIDKFFLKSDKTFEEGFCGRMWIKKLTNEVLSDYKK</sequence>
<keyword evidence="1" id="KW-0732">Signal</keyword>
<dbReference type="EMBL" id="FOGF01000065">
    <property type="protein sequence ID" value="SER49794.1"/>
    <property type="molecule type" value="Genomic_DNA"/>
</dbReference>
<dbReference type="SMART" id="SM00460">
    <property type="entry name" value="TGc"/>
    <property type="match status" value="1"/>
</dbReference>
<dbReference type="AlphaFoldDB" id="A0A1H9PNN0"/>
<dbReference type="PANTHER" id="PTHR46333:SF2">
    <property type="entry name" value="CYTOKINESIS PROTEIN 3"/>
    <property type="match status" value="1"/>
</dbReference>
<dbReference type="InterPro" id="IPR052557">
    <property type="entry name" value="CAP/Cytokinesis_protein"/>
</dbReference>
<dbReference type="Gene3D" id="3.10.620.30">
    <property type="match status" value="1"/>
</dbReference>
<feature type="signal peptide" evidence="1">
    <location>
        <begin position="1"/>
        <end position="23"/>
    </location>
</feature>
<reference evidence="3 4" key="1">
    <citation type="submission" date="2016-10" db="EMBL/GenBank/DDBJ databases">
        <authorList>
            <person name="de Groot N.N."/>
        </authorList>
    </citation>
    <scope>NUCLEOTIDE SEQUENCE [LARGE SCALE GENOMIC DNA]</scope>
    <source>
        <strain evidence="3 4">DSM 15827</strain>
    </source>
</reference>
<accession>A0A1H9PNN0</accession>
<protein>
    <submittedName>
        <fullName evidence="3">Transglutaminase-like superfamily protein</fullName>
    </submittedName>
</protein>
<feature type="domain" description="Transglutaminase-like" evidence="2">
    <location>
        <begin position="448"/>
        <end position="536"/>
    </location>
</feature>
<dbReference type="RefSeq" id="WP_089748039.1">
    <property type="nucleotide sequence ID" value="NZ_FOGF01000065.1"/>
</dbReference>
<dbReference type="Pfam" id="PF01841">
    <property type="entry name" value="Transglut_core"/>
    <property type="match status" value="1"/>
</dbReference>